<dbReference type="GO" id="GO:0008168">
    <property type="term" value="F:methyltransferase activity"/>
    <property type="evidence" value="ECO:0007669"/>
    <property type="project" value="UniProtKB-KW"/>
</dbReference>
<accession>A0A367EQ56</accession>
<dbReference type="EMBL" id="QOIM01000028">
    <property type="protein sequence ID" value="RCG20224.1"/>
    <property type="molecule type" value="Genomic_DNA"/>
</dbReference>
<dbReference type="AlphaFoldDB" id="A0A367EQ56"/>
<dbReference type="SUPFAM" id="SSF53335">
    <property type="entry name" value="S-adenosyl-L-methionine-dependent methyltransferases"/>
    <property type="match status" value="1"/>
</dbReference>
<dbReference type="PIRSF" id="PIRSF017393">
    <property type="entry name" value="MTase_SAV2177"/>
    <property type="match status" value="1"/>
</dbReference>
<gene>
    <name evidence="2" type="ORF">DQ392_09440</name>
</gene>
<evidence type="ECO:0000256" key="1">
    <source>
        <dbReference type="SAM" id="MobiDB-lite"/>
    </source>
</evidence>
<reference evidence="2 3" key="1">
    <citation type="submission" date="2018-06" db="EMBL/GenBank/DDBJ databases">
        <title>Streptomyces reniochalinae sp. nov. and Streptomyces diacarnus sp. nov. from marine sponges.</title>
        <authorList>
            <person name="Li L."/>
        </authorList>
    </citation>
    <scope>NUCLEOTIDE SEQUENCE [LARGE SCALE GENOMIC DNA]</scope>
    <source>
        <strain evidence="2 3">LHW50302</strain>
    </source>
</reference>
<keyword evidence="2" id="KW-0489">Methyltransferase</keyword>
<keyword evidence="2" id="KW-0808">Transferase</keyword>
<dbReference type="GO" id="GO:0032259">
    <property type="term" value="P:methylation"/>
    <property type="evidence" value="ECO:0007669"/>
    <property type="project" value="UniProtKB-KW"/>
</dbReference>
<sequence length="288" mass="30740">MTHTGNTHDETAPGAAEGAAGAQESSGASLRIGEAHSARMYDYLLGGKDNYPADQSAAEKAVSAFPTLRTAARENRKFLGRAVRYLVEEAGIRQFLDIGSGLPTAHNVHQVAQAHDPSARVVYVDNDPIVLAHGRALLSTDERTTVIQTDIRDPRGIIEHPETQALLDFTQPVAVLAVAILHFLSDEEDPAGVVEQLRGALAPGSMLVLSHATAEISPSTALGVQTAYRAQGVPLTLRDRTALADLFDGFELVDPGIQVVSDWRSTVPEAERPSHAEVSWYGGIGRLA</sequence>
<dbReference type="Gene3D" id="3.40.50.150">
    <property type="entry name" value="Vaccinia Virus protein VP39"/>
    <property type="match status" value="1"/>
</dbReference>
<proteinExistence type="predicted"/>
<dbReference type="InterPro" id="IPR006764">
    <property type="entry name" value="SAM_dep_MeTrfase_SAV2177_type"/>
</dbReference>
<dbReference type="CDD" id="cd02440">
    <property type="entry name" value="AdoMet_MTases"/>
    <property type="match status" value="1"/>
</dbReference>
<protein>
    <submittedName>
        <fullName evidence="2">SAM-dependent methyltransferase</fullName>
    </submittedName>
</protein>
<organism evidence="2 3">
    <name type="scientific">Streptomyces reniochalinae</name>
    <dbReference type="NCBI Taxonomy" id="2250578"/>
    <lineage>
        <taxon>Bacteria</taxon>
        <taxon>Bacillati</taxon>
        <taxon>Actinomycetota</taxon>
        <taxon>Actinomycetes</taxon>
        <taxon>Kitasatosporales</taxon>
        <taxon>Streptomycetaceae</taxon>
        <taxon>Streptomyces</taxon>
    </lineage>
</organism>
<dbReference type="Pfam" id="PF04672">
    <property type="entry name" value="Methyltransf_19"/>
    <property type="match status" value="1"/>
</dbReference>
<comment type="caution">
    <text evidence="2">The sequence shown here is derived from an EMBL/GenBank/DDBJ whole genome shotgun (WGS) entry which is preliminary data.</text>
</comment>
<feature type="compositionally biased region" description="Low complexity" evidence="1">
    <location>
        <begin position="12"/>
        <end position="28"/>
    </location>
</feature>
<dbReference type="OrthoDB" id="4134439at2"/>
<dbReference type="InterPro" id="IPR029063">
    <property type="entry name" value="SAM-dependent_MTases_sf"/>
</dbReference>
<keyword evidence="3" id="KW-1185">Reference proteome</keyword>
<dbReference type="RefSeq" id="WP_114015101.1">
    <property type="nucleotide sequence ID" value="NZ_QOIM01000028.1"/>
</dbReference>
<feature type="region of interest" description="Disordered" evidence="1">
    <location>
        <begin position="1"/>
        <end position="28"/>
    </location>
</feature>
<evidence type="ECO:0000313" key="3">
    <source>
        <dbReference type="Proteomes" id="UP000253507"/>
    </source>
</evidence>
<name>A0A367EQ56_9ACTN</name>
<dbReference type="Proteomes" id="UP000253507">
    <property type="component" value="Unassembled WGS sequence"/>
</dbReference>
<feature type="compositionally biased region" description="Basic and acidic residues" evidence="1">
    <location>
        <begin position="1"/>
        <end position="11"/>
    </location>
</feature>
<evidence type="ECO:0000313" key="2">
    <source>
        <dbReference type="EMBL" id="RCG20224.1"/>
    </source>
</evidence>